<protein>
    <submittedName>
        <fullName evidence="2">Uncharacterized protein</fullName>
    </submittedName>
</protein>
<gene>
    <name evidence="2" type="ORF">HYE67_008721</name>
</gene>
<sequence>MGGCLSVPQPKPKHKHKHRHRTENSDGHHRQPRESQNVVLLTPNGWERKKRHKKRRREE</sequence>
<feature type="compositionally biased region" description="Basic residues" evidence="1">
    <location>
        <begin position="11"/>
        <end position="21"/>
    </location>
</feature>
<dbReference type="AlphaFoldDB" id="A0A7S8HZE1"/>
<feature type="region of interest" description="Disordered" evidence="1">
    <location>
        <begin position="1"/>
        <end position="59"/>
    </location>
</feature>
<dbReference type="Proteomes" id="UP000663297">
    <property type="component" value="Chromosome 4"/>
</dbReference>
<feature type="compositionally biased region" description="Basic residues" evidence="1">
    <location>
        <begin position="48"/>
        <end position="59"/>
    </location>
</feature>
<proteinExistence type="predicted"/>
<evidence type="ECO:0000313" key="2">
    <source>
        <dbReference type="EMBL" id="QPC66490.1"/>
    </source>
</evidence>
<accession>A0A7S8HZE1</accession>
<dbReference type="EMBL" id="CP064750">
    <property type="protein sequence ID" value="QPC66490.1"/>
    <property type="molecule type" value="Genomic_DNA"/>
</dbReference>
<evidence type="ECO:0000256" key="1">
    <source>
        <dbReference type="SAM" id="MobiDB-lite"/>
    </source>
</evidence>
<organism evidence="2">
    <name type="scientific">Fusarium culmorum</name>
    <dbReference type="NCBI Taxonomy" id="5516"/>
    <lineage>
        <taxon>Eukaryota</taxon>
        <taxon>Fungi</taxon>
        <taxon>Dikarya</taxon>
        <taxon>Ascomycota</taxon>
        <taxon>Pezizomycotina</taxon>
        <taxon>Sordariomycetes</taxon>
        <taxon>Hypocreomycetidae</taxon>
        <taxon>Hypocreales</taxon>
        <taxon>Nectriaceae</taxon>
        <taxon>Fusarium</taxon>
    </lineage>
</organism>
<name>A0A7S8HZE1_FUSCU</name>
<feature type="compositionally biased region" description="Basic and acidic residues" evidence="1">
    <location>
        <begin position="22"/>
        <end position="33"/>
    </location>
</feature>
<reference evidence="2" key="1">
    <citation type="submission" date="2020-11" db="EMBL/GenBank/DDBJ databases">
        <title>The chromosome-scale genome resource for two endophytic Fusarium species: F. culmorum and F. pseudograminearum.</title>
        <authorList>
            <person name="Yuan Z."/>
        </authorList>
    </citation>
    <scope>NUCLEOTIDE SEQUENCE</scope>
    <source>
        <strain evidence="2">Class2-1B</strain>
    </source>
</reference>